<comment type="caution">
    <text evidence="2">The sequence shown here is derived from an EMBL/GenBank/DDBJ whole genome shotgun (WGS) entry which is preliminary data.</text>
</comment>
<gene>
    <name evidence="2" type="ORF">H8706_02790</name>
</gene>
<evidence type="ECO:0000259" key="1">
    <source>
        <dbReference type="Pfam" id="PF25137"/>
    </source>
</evidence>
<reference evidence="2" key="1">
    <citation type="submission" date="2020-08" db="EMBL/GenBank/DDBJ databases">
        <title>Genome public.</title>
        <authorList>
            <person name="Liu C."/>
            <person name="Sun Q."/>
        </authorList>
    </citation>
    <scope>NUCLEOTIDE SEQUENCE</scope>
    <source>
        <strain evidence="2">NSJ-50</strain>
    </source>
</reference>
<dbReference type="PANTHER" id="PTHR11496:SF102">
    <property type="entry name" value="ALCOHOL DEHYDROGENASE 4"/>
    <property type="match status" value="1"/>
</dbReference>
<dbReference type="PANTHER" id="PTHR11496">
    <property type="entry name" value="ALCOHOL DEHYDROGENASE"/>
    <property type="match status" value="1"/>
</dbReference>
<dbReference type="SUPFAM" id="SSF56796">
    <property type="entry name" value="Dehydroquinate synthase-like"/>
    <property type="match status" value="1"/>
</dbReference>
<evidence type="ECO:0000313" key="2">
    <source>
        <dbReference type="EMBL" id="MBC8595794.1"/>
    </source>
</evidence>
<name>A0A926FCH2_9FIRM</name>
<evidence type="ECO:0000313" key="3">
    <source>
        <dbReference type="Proteomes" id="UP000647416"/>
    </source>
</evidence>
<dbReference type="RefSeq" id="WP_262431415.1">
    <property type="nucleotide sequence ID" value="NZ_JACRTE010000002.1"/>
</dbReference>
<accession>A0A926FCH2</accession>
<organism evidence="2 3">
    <name type="scientific">Qingrenia yutianensis</name>
    <dbReference type="NCBI Taxonomy" id="2763676"/>
    <lineage>
        <taxon>Bacteria</taxon>
        <taxon>Bacillati</taxon>
        <taxon>Bacillota</taxon>
        <taxon>Clostridia</taxon>
        <taxon>Eubacteriales</taxon>
        <taxon>Oscillospiraceae</taxon>
        <taxon>Qingrenia</taxon>
    </lineage>
</organism>
<protein>
    <submittedName>
        <fullName evidence="2">Iron-containing alcohol dehydrogenase</fullName>
    </submittedName>
</protein>
<dbReference type="InterPro" id="IPR056798">
    <property type="entry name" value="ADH_Fe_C"/>
</dbReference>
<dbReference type="Pfam" id="PF25137">
    <property type="entry name" value="ADH_Fe_C"/>
    <property type="match status" value="1"/>
</dbReference>
<keyword evidence="3" id="KW-1185">Reference proteome</keyword>
<dbReference type="AlphaFoldDB" id="A0A926FCH2"/>
<dbReference type="EMBL" id="JACRTE010000002">
    <property type="protein sequence ID" value="MBC8595794.1"/>
    <property type="molecule type" value="Genomic_DNA"/>
</dbReference>
<dbReference type="GO" id="GO:0004022">
    <property type="term" value="F:alcohol dehydrogenase (NAD+) activity"/>
    <property type="evidence" value="ECO:0007669"/>
    <property type="project" value="TreeGrafter"/>
</dbReference>
<proteinExistence type="predicted"/>
<feature type="domain" description="Fe-containing alcohol dehydrogenase-like C-terminal" evidence="1">
    <location>
        <begin position="1"/>
        <end position="142"/>
    </location>
</feature>
<dbReference type="Gene3D" id="1.20.1090.10">
    <property type="entry name" value="Dehydroquinate synthase-like - alpha domain"/>
    <property type="match status" value="1"/>
</dbReference>
<dbReference type="InterPro" id="IPR039697">
    <property type="entry name" value="Alcohol_dehydrogenase_Fe"/>
</dbReference>
<dbReference type="Proteomes" id="UP000647416">
    <property type="component" value="Unassembled WGS sequence"/>
</dbReference>
<sequence length="145" mass="15346">MSAAALEAGICINNSSVTVVHGMSRPIGALFHVPHGLSNAMLLEKCMKFAYDGALERFADLAFAVGVAEKGDSPLCAAEKFVFALGALCKECNVPTISEYGIDAAEFEKAIPKMTADALASGSPQNTRKNVSKDDAEKIYKSLIM</sequence>